<comment type="caution">
    <text evidence="5">The sequence shown here is derived from an EMBL/GenBank/DDBJ whole genome shotgun (WGS) entry which is preliminary data.</text>
</comment>
<feature type="domain" description="Aminotransferase class I/classII large" evidence="4">
    <location>
        <begin position="19"/>
        <end position="334"/>
    </location>
</feature>
<keyword evidence="2" id="KW-0663">Pyridoxal phosphate</keyword>
<dbReference type="InterPro" id="IPR015422">
    <property type="entry name" value="PyrdxlP-dep_Trfase_small"/>
</dbReference>
<keyword evidence="3 5" id="KW-0032">Aminotransferase</keyword>
<dbReference type="InterPro" id="IPR015421">
    <property type="entry name" value="PyrdxlP-dep_Trfase_major"/>
</dbReference>
<dbReference type="OrthoDB" id="9813612at2"/>
<keyword evidence="6" id="KW-1185">Reference proteome</keyword>
<dbReference type="EMBL" id="QFLI01000002">
    <property type="protein sequence ID" value="PXY01931.1"/>
    <property type="molecule type" value="Genomic_DNA"/>
</dbReference>
<comment type="cofactor">
    <cofactor evidence="1 3">
        <name>pyridoxal 5'-phosphate</name>
        <dbReference type="ChEBI" id="CHEBI:597326"/>
    </cofactor>
</comment>
<evidence type="ECO:0000256" key="2">
    <source>
        <dbReference type="ARBA" id="ARBA00022898"/>
    </source>
</evidence>
<evidence type="ECO:0000259" key="4">
    <source>
        <dbReference type="Pfam" id="PF00155"/>
    </source>
</evidence>
<evidence type="ECO:0000256" key="3">
    <source>
        <dbReference type="RuleBase" id="RU000481"/>
    </source>
</evidence>
<dbReference type="PANTHER" id="PTHR42885">
    <property type="entry name" value="HISTIDINOL-PHOSPHATE AMINOTRANSFERASE-RELATED"/>
    <property type="match status" value="1"/>
</dbReference>
<dbReference type="GO" id="GO:0030170">
    <property type="term" value="F:pyridoxal phosphate binding"/>
    <property type="evidence" value="ECO:0007669"/>
    <property type="project" value="InterPro"/>
</dbReference>
<protein>
    <recommendedName>
        <fullName evidence="3">Aminotransferase</fullName>
        <ecNumber evidence="3">2.6.1.-</ecNumber>
    </recommendedName>
</protein>
<dbReference type="AlphaFoldDB" id="A0A2V4A056"/>
<dbReference type="RefSeq" id="WP_110359567.1">
    <property type="nucleotide sequence ID" value="NZ_QFLI01000002.1"/>
</dbReference>
<evidence type="ECO:0000313" key="6">
    <source>
        <dbReference type="Proteomes" id="UP000248079"/>
    </source>
</evidence>
<name>A0A2V4A056_9BACT</name>
<dbReference type="Gene3D" id="3.40.640.10">
    <property type="entry name" value="Type I PLP-dependent aspartate aminotransferase-like (Major domain)"/>
    <property type="match status" value="1"/>
</dbReference>
<dbReference type="Pfam" id="PF00155">
    <property type="entry name" value="Aminotran_1_2"/>
    <property type="match status" value="1"/>
</dbReference>
<dbReference type="InterPro" id="IPR015424">
    <property type="entry name" value="PyrdxlP-dep_Trfase"/>
</dbReference>
<dbReference type="InterPro" id="IPR004838">
    <property type="entry name" value="NHTrfase_class1_PyrdxlP-BS"/>
</dbReference>
<proteinExistence type="inferred from homology"/>
<dbReference type="Gene3D" id="3.90.1150.10">
    <property type="entry name" value="Aspartate Aminotransferase, domain 1"/>
    <property type="match status" value="1"/>
</dbReference>
<dbReference type="CDD" id="cd00609">
    <property type="entry name" value="AAT_like"/>
    <property type="match status" value="1"/>
</dbReference>
<accession>A0A2V4A056</accession>
<dbReference type="SUPFAM" id="SSF53383">
    <property type="entry name" value="PLP-dependent transferases"/>
    <property type="match status" value="1"/>
</dbReference>
<gene>
    <name evidence="5" type="ORF">DF185_04590</name>
</gene>
<evidence type="ECO:0000256" key="1">
    <source>
        <dbReference type="ARBA" id="ARBA00001933"/>
    </source>
</evidence>
<dbReference type="PROSITE" id="PS00105">
    <property type="entry name" value="AA_TRANSFER_CLASS_1"/>
    <property type="match status" value="1"/>
</dbReference>
<sequence>MLQGHGDDGYKYKQEIKANFSTNIWYGGYSEELKQHLINNWSTIDSYPEASAESFIAVLAKDLNVETDMLLAVNGATEAFYLIAQCFNSSSSTVVIPTFSEYEDACKINNHKLHFINWKDLSSSSCFDTDLVWICNPNNPTGEILLQKDLDHLLQNHPNSVFILDEAYIDFTDTISSSIDLIKKHQNLIIVKSLTKNFSIPGLRLGYLIANKALVQKIEFYKAPWTVNSLAIEAGKYLIQHKAEVLPPVKHYKSSTEKFAKNLDEISGIKIHPTKTSYFLIELEKGNSTELKNYLISEFGILIRDAKNFRGLNSSYIRVATLNEEKNQLLIDALQKWSKLNTL</sequence>
<keyword evidence="3 5" id="KW-0808">Transferase</keyword>
<dbReference type="Proteomes" id="UP000248079">
    <property type="component" value="Unassembled WGS sequence"/>
</dbReference>
<evidence type="ECO:0000313" key="5">
    <source>
        <dbReference type="EMBL" id="PXY01931.1"/>
    </source>
</evidence>
<dbReference type="InterPro" id="IPR004839">
    <property type="entry name" value="Aminotransferase_I/II_large"/>
</dbReference>
<dbReference type="EC" id="2.6.1.-" evidence="3"/>
<comment type="similarity">
    <text evidence="3">Belongs to the class-I pyridoxal-phosphate-dependent aminotransferase family.</text>
</comment>
<dbReference type="PANTHER" id="PTHR42885:SF1">
    <property type="entry name" value="THREONINE-PHOSPHATE DECARBOXYLASE"/>
    <property type="match status" value="1"/>
</dbReference>
<organism evidence="5 6">
    <name type="scientific">Marinifilum breve</name>
    <dbReference type="NCBI Taxonomy" id="2184082"/>
    <lineage>
        <taxon>Bacteria</taxon>
        <taxon>Pseudomonadati</taxon>
        <taxon>Bacteroidota</taxon>
        <taxon>Bacteroidia</taxon>
        <taxon>Marinilabiliales</taxon>
        <taxon>Marinifilaceae</taxon>
    </lineage>
</organism>
<reference evidence="5 6" key="1">
    <citation type="submission" date="2018-05" db="EMBL/GenBank/DDBJ databases">
        <title>Marinifilum breve JC075T sp. nov., a marine bacterium isolated from Yongle Blue Hole in the South China Sea.</title>
        <authorList>
            <person name="Fu T."/>
        </authorList>
    </citation>
    <scope>NUCLEOTIDE SEQUENCE [LARGE SCALE GENOMIC DNA]</scope>
    <source>
        <strain evidence="5 6">JC075</strain>
    </source>
</reference>
<dbReference type="GO" id="GO:0008483">
    <property type="term" value="F:transaminase activity"/>
    <property type="evidence" value="ECO:0007669"/>
    <property type="project" value="UniProtKB-KW"/>
</dbReference>